<keyword evidence="1" id="KW-1133">Transmembrane helix</keyword>
<name>A0A1H7P1G1_9SPHN</name>
<sequence>MLDGFGGATHDPAVGRIARTRFGARGMSWQIIIMYAVAGVLALVGAGLLLALTRPSGPAKVYVFRMVGIMLLSGGAVLAMSAAAMQQWSSEDAALTRSSESDAL</sequence>
<evidence type="ECO:0000256" key="1">
    <source>
        <dbReference type="SAM" id="Phobius"/>
    </source>
</evidence>
<keyword evidence="1" id="KW-0812">Transmembrane</keyword>
<feature type="transmembrane region" description="Helical" evidence="1">
    <location>
        <begin position="29"/>
        <end position="50"/>
    </location>
</feature>
<evidence type="ECO:0000313" key="3">
    <source>
        <dbReference type="Proteomes" id="UP000199214"/>
    </source>
</evidence>
<dbReference type="Proteomes" id="UP000199214">
    <property type="component" value="Unassembled WGS sequence"/>
</dbReference>
<protein>
    <submittedName>
        <fullName evidence="2">Uncharacterized protein</fullName>
    </submittedName>
</protein>
<feature type="transmembrane region" description="Helical" evidence="1">
    <location>
        <begin position="62"/>
        <end position="85"/>
    </location>
</feature>
<reference evidence="3" key="1">
    <citation type="submission" date="2016-10" db="EMBL/GenBank/DDBJ databases">
        <authorList>
            <person name="Varghese N."/>
            <person name="Submissions S."/>
        </authorList>
    </citation>
    <scope>NUCLEOTIDE SEQUENCE [LARGE SCALE GENOMIC DNA]</scope>
    <source>
        <strain evidence="3">JS21-1</strain>
    </source>
</reference>
<dbReference type="EMBL" id="FNZZ01000003">
    <property type="protein sequence ID" value="SEL28907.1"/>
    <property type="molecule type" value="Genomic_DNA"/>
</dbReference>
<keyword evidence="3" id="KW-1185">Reference proteome</keyword>
<gene>
    <name evidence="2" type="ORF">SAMN05216382_1724</name>
</gene>
<evidence type="ECO:0000313" key="2">
    <source>
        <dbReference type="EMBL" id="SEL28907.1"/>
    </source>
</evidence>
<accession>A0A1H7P1G1</accession>
<keyword evidence="1" id="KW-0472">Membrane</keyword>
<dbReference type="AlphaFoldDB" id="A0A1H7P1G1"/>
<proteinExistence type="predicted"/>
<organism evidence="2 3">
    <name type="scientific">Sphingomonas palmae</name>
    <dbReference type="NCBI Taxonomy" id="1855283"/>
    <lineage>
        <taxon>Bacteria</taxon>
        <taxon>Pseudomonadati</taxon>
        <taxon>Pseudomonadota</taxon>
        <taxon>Alphaproteobacteria</taxon>
        <taxon>Sphingomonadales</taxon>
        <taxon>Sphingomonadaceae</taxon>
        <taxon>Sphingomonas</taxon>
    </lineage>
</organism>
<dbReference type="STRING" id="1855283.SAMN05216382_1724"/>